<dbReference type="PANTHER" id="PTHR21137">
    <property type="entry name" value="ODORANT RECEPTOR"/>
    <property type="match status" value="1"/>
</dbReference>
<evidence type="ECO:0000256" key="1">
    <source>
        <dbReference type="ARBA" id="ARBA00004651"/>
    </source>
</evidence>
<keyword evidence="9 10" id="KW-0807">Transducer</keyword>
<evidence type="ECO:0000256" key="3">
    <source>
        <dbReference type="ARBA" id="ARBA00022606"/>
    </source>
</evidence>
<evidence type="ECO:0000256" key="4">
    <source>
        <dbReference type="ARBA" id="ARBA00022692"/>
    </source>
</evidence>
<sequence length="355" mass="40342">MVEQVPANYGNFHQEVYLVRSFLHFAGLWPGATFLHFSFVLIIILVVLWLPFAIFLFSSDSIEDIIESTGYVLSVTNTIITILIVRWNTASITAITKHMSDNWLCMTSISNHDKQMLQKNLLTSKFVLRSVFSFVIFCLITYSTMPYVFAAILGLEFPRKIARVAWYPFPLENFFVIALSSALTIATIFIIALIDVAIDTFTIMAVFHCEGQLSLLCTTISKYRGLIRHSGDSFTESLRSYQKLCPCLKCIVDHHVDIGQFSAQKKNISGIIIHLLYVCWGGLSIIIYCSLGEKLSKKSEEVERVVCEIDWSIKKSKQSRSLMLIIIRSRKAFALTAGKIFTMNLLFYKEASIFL</sequence>
<dbReference type="PANTHER" id="PTHR21137:SF35">
    <property type="entry name" value="ODORANT RECEPTOR 19A-RELATED"/>
    <property type="match status" value="1"/>
</dbReference>
<feature type="transmembrane region" description="Helical" evidence="10">
    <location>
        <begin position="34"/>
        <end position="57"/>
    </location>
</feature>
<evidence type="ECO:0000256" key="5">
    <source>
        <dbReference type="ARBA" id="ARBA00022725"/>
    </source>
</evidence>
<comment type="caution">
    <text evidence="11">The sequence shown here is derived from an EMBL/GenBank/DDBJ whole genome shotgun (WGS) entry which is preliminary data.</text>
</comment>
<keyword evidence="12" id="KW-1185">Reference proteome</keyword>
<evidence type="ECO:0000313" key="11">
    <source>
        <dbReference type="EMBL" id="KAG8037128.1"/>
    </source>
</evidence>
<evidence type="ECO:0000313" key="12">
    <source>
        <dbReference type="Proteomes" id="UP000729913"/>
    </source>
</evidence>
<feature type="transmembrane region" description="Helical" evidence="10">
    <location>
        <begin position="131"/>
        <end position="153"/>
    </location>
</feature>
<evidence type="ECO:0000256" key="6">
    <source>
        <dbReference type="ARBA" id="ARBA00022989"/>
    </source>
</evidence>
<dbReference type="Pfam" id="PF02949">
    <property type="entry name" value="7tm_6"/>
    <property type="match status" value="1"/>
</dbReference>
<keyword evidence="4 10" id="KW-0812">Transmembrane</keyword>
<feature type="transmembrane region" description="Helical" evidence="10">
    <location>
        <begin position="69"/>
        <end position="87"/>
    </location>
</feature>
<gene>
    <name evidence="11" type="ORF">G9C98_004450</name>
</gene>
<keyword evidence="7 10" id="KW-0472">Membrane</keyword>
<evidence type="ECO:0000256" key="9">
    <source>
        <dbReference type="ARBA" id="ARBA00023224"/>
    </source>
</evidence>
<evidence type="ECO:0000256" key="10">
    <source>
        <dbReference type="RuleBase" id="RU351113"/>
    </source>
</evidence>
<keyword evidence="6 10" id="KW-1133">Transmembrane helix</keyword>
<evidence type="ECO:0000256" key="7">
    <source>
        <dbReference type="ARBA" id="ARBA00023136"/>
    </source>
</evidence>
<comment type="caution">
    <text evidence="10">Lacks conserved residue(s) required for the propagation of feature annotation.</text>
</comment>
<evidence type="ECO:0000256" key="2">
    <source>
        <dbReference type="ARBA" id="ARBA00022475"/>
    </source>
</evidence>
<keyword evidence="8 10" id="KW-0675">Receptor</keyword>
<dbReference type="Proteomes" id="UP000729913">
    <property type="component" value="Unassembled WGS sequence"/>
</dbReference>
<dbReference type="GO" id="GO:0007165">
    <property type="term" value="P:signal transduction"/>
    <property type="evidence" value="ECO:0007669"/>
    <property type="project" value="UniProtKB-KW"/>
</dbReference>
<keyword evidence="2" id="KW-1003">Cell membrane</keyword>
<reference evidence="11" key="2">
    <citation type="submission" date="2021-04" db="EMBL/GenBank/DDBJ databases">
        <title>Genome-wide patterns of bracovirus chromosomal integration into multiple host tissues during parasitism.</title>
        <authorList>
            <person name="Chebbi M.A.C."/>
        </authorList>
    </citation>
    <scope>NUCLEOTIDE SEQUENCE</scope>
    <source>
        <tissue evidence="11">Whole body</tissue>
    </source>
</reference>
<comment type="similarity">
    <text evidence="10">Belongs to the insect chemoreceptor superfamily. Heteromeric odorant receptor channel (TC 1.A.69) family.</text>
</comment>
<keyword evidence="5 10" id="KW-0552">Olfaction</keyword>
<dbReference type="AlphaFoldDB" id="A0A8J5V9D1"/>
<dbReference type="OrthoDB" id="8185860at2759"/>
<organism evidence="11 12">
    <name type="scientific">Cotesia typhae</name>
    <dbReference type="NCBI Taxonomy" id="2053667"/>
    <lineage>
        <taxon>Eukaryota</taxon>
        <taxon>Metazoa</taxon>
        <taxon>Ecdysozoa</taxon>
        <taxon>Arthropoda</taxon>
        <taxon>Hexapoda</taxon>
        <taxon>Insecta</taxon>
        <taxon>Pterygota</taxon>
        <taxon>Neoptera</taxon>
        <taxon>Endopterygota</taxon>
        <taxon>Hymenoptera</taxon>
        <taxon>Apocrita</taxon>
        <taxon>Ichneumonoidea</taxon>
        <taxon>Braconidae</taxon>
        <taxon>Microgastrinae</taxon>
        <taxon>Cotesia</taxon>
    </lineage>
</organism>
<name>A0A8J5V9D1_9HYME</name>
<proteinExistence type="inferred from homology"/>
<protein>
    <recommendedName>
        <fullName evidence="10">Odorant receptor</fullName>
    </recommendedName>
</protein>
<dbReference type="EMBL" id="JAAOIC020000048">
    <property type="protein sequence ID" value="KAG8037128.1"/>
    <property type="molecule type" value="Genomic_DNA"/>
</dbReference>
<dbReference type="GO" id="GO:0004984">
    <property type="term" value="F:olfactory receptor activity"/>
    <property type="evidence" value="ECO:0007669"/>
    <property type="project" value="InterPro"/>
</dbReference>
<dbReference type="GO" id="GO:0005549">
    <property type="term" value="F:odorant binding"/>
    <property type="evidence" value="ECO:0007669"/>
    <property type="project" value="InterPro"/>
</dbReference>
<dbReference type="InterPro" id="IPR004117">
    <property type="entry name" value="7tm6_olfct_rcpt"/>
</dbReference>
<keyword evidence="3 10" id="KW-0716">Sensory transduction</keyword>
<feature type="transmembrane region" description="Helical" evidence="10">
    <location>
        <begin position="174"/>
        <end position="194"/>
    </location>
</feature>
<dbReference type="GO" id="GO:0005886">
    <property type="term" value="C:plasma membrane"/>
    <property type="evidence" value="ECO:0007669"/>
    <property type="project" value="UniProtKB-SubCell"/>
</dbReference>
<evidence type="ECO:0000256" key="8">
    <source>
        <dbReference type="ARBA" id="ARBA00023170"/>
    </source>
</evidence>
<comment type="subcellular location">
    <subcellularLocation>
        <location evidence="1 10">Cell membrane</location>
        <topology evidence="1 10">Multi-pass membrane protein</topology>
    </subcellularLocation>
</comment>
<accession>A0A8J5V9D1</accession>
<feature type="transmembrane region" description="Helical" evidence="10">
    <location>
        <begin position="271"/>
        <end position="291"/>
    </location>
</feature>
<reference evidence="11" key="1">
    <citation type="submission" date="2020-03" db="EMBL/GenBank/DDBJ databases">
        <authorList>
            <person name="Chebbi M.A."/>
            <person name="Drezen J.M."/>
        </authorList>
    </citation>
    <scope>NUCLEOTIDE SEQUENCE</scope>
    <source>
        <tissue evidence="11">Whole body</tissue>
    </source>
</reference>